<feature type="transmembrane region" description="Helical" evidence="1">
    <location>
        <begin position="7"/>
        <end position="28"/>
    </location>
</feature>
<gene>
    <name evidence="3" type="ORF">IF1G_07012</name>
</gene>
<dbReference type="PANTHER" id="PTHR42109:SF2">
    <property type="entry name" value="INTEGRAL MEMBRANE PROTEIN"/>
    <property type="match status" value="1"/>
</dbReference>
<feature type="transmembrane region" description="Helical" evidence="1">
    <location>
        <begin position="130"/>
        <end position="152"/>
    </location>
</feature>
<accession>A0A545VWC0</accession>
<sequence>MPNPHTSAAIAQVVFYAPMVPVVIYLFWRNARIRPLRLAGGIVTILAEQKPDNTGLWIAALILLNVGVVPLIVANLGLTRLIIQDNHADKPTYHHLAKVLRLTFIAAILLLAAGGGTASVSARLSRALTLAGYVVLAAELVLLTGVQVRWWWFSSSSSSSSPPLLPSSRRVLVGALLPAAAPLALRTAYGLLEVAAESATATGGGNARPSPWNPLTGSAVAFALMALLPEYVVLVGWVLVGFSIPPRREVGSGASPRDDDANEPVKV</sequence>
<dbReference type="AlphaFoldDB" id="A0A545VWC0"/>
<feature type="transmembrane region" description="Helical" evidence="1">
    <location>
        <begin position="99"/>
        <end position="118"/>
    </location>
</feature>
<feature type="transmembrane region" description="Helical" evidence="1">
    <location>
        <begin position="56"/>
        <end position="78"/>
    </location>
</feature>
<feature type="transmembrane region" description="Helical" evidence="1">
    <location>
        <begin position="219"/>
        <end position="240"/>
    </location>
</feature>
<protein>
    <recommendedName>
        <fullName evidence="2">DUF7702 domain-containing protein</fullName>
    </recommendedName>
</protein>
<evidence type="ECO:0000313" key="3">
    <source>
        <dbReference type="EMBL" id="TQV94133.1"/>
    </source>
</evidence>
<dbReference type="Pfam" id="PF24800">
    <property type="entry name" value="DUF7702"/>
    <property type="match status" value="1"/>
</dbReference>
<proteinExistence type="predicted"/>
<keyword evidence="1" id="KW-0812">Transmembrane</keyword>
<evidence type="ECO:0000313" key="4">
    <source>
        <dbReference type="Proteomes" id="UP000315783"/>
    </source>
</evidence>
<dbReference type="Proteomes" id="UP000315783">
    <property type="component" value="Unassembled WGS sequence"/>
</dbReference>
<reference evidence="3 4" key="1">
    <citation type="journal article" date="2019" name="Appl. Microbiol. Biotechnol.">
        <title>Genome sequence of Isaria javanica and comparative genome analysis insights into family S53 peptidase evolution in fungal entomopathogens.</title>
        <authorList>
            <person name="Lin R."/>
            <person name="Zhang X."/>
            <person name="Xin B."/>
            <person name="Zou M."/>
            <person name="Gao Y."/>
            <person name="Qin F."/>
            <person name="Hu Q."/>
            <person name="Xie B."/>
            <person name="Cheng X."/>
        </authorList>
    </citation>
    <scope>NUCLEOTIDE SEQUENCE [LARGE SCALE GENOMIC DNA]</scope>
    <source>
        <strain evidence="3 4">IJ1G</strain>
    </source>
</reference>
<comment type="caution">
    <text evidence="3">The sequence shown here is derived from an EMBL/GenBank/DDBJ whole genome shotgun (WGS) entry which is preliminary data.</text>
</comment>
<feature type="domain" description="DUF7702" evidence="2">
    <location>
        <begin position="9"/>
        <end position="244"/>
    </location>
</feature>
<organism evidence="3 4">
    <name type="scientific">Cordyceps javanica</name>
    <dbReference type="NCBI Taxonomy" id="43265"/>
    <lineage>
        <taxon>Eukaryota</taxon>
        <taxon>Fungi</taxon>
        <taxon>Dikarya</taxon>
        <taxon>Ascomycota</taxon>
        <taxon>Pezizomycotina</taxon>
        <taxon>Sordariomycetes</taxon>
        <taxon>Hypocreomycetidae</taxon>
        <taxon>Hypocreales</taxon>
        <taxon>Cordycipitaceae</taxon>
        <taxon>Cordyceps</taxon>
    </lineage>
</organism>
<keyword evidence="1" id="KW-0472">Membrane</keyword>
<dbReference type="OrthoDB" id="2560628at2759"/>
<keyword evidence="4" id="KW-1185">Reference proteome</keyword>
<name>A0A545VWC0_9HYPO</name>
<evidence type="ECO:0000256" key="1">
    <source>
        <dbReference type="SAM" id="Phobius"/>
    </source>
</evidence>
<dbReference type="PANTHER" id="PTHR42109">
    <property type="entry name" value="UNPLACED GENOMIC SCAFFOLD UM_SCAF_CONTIG_1.265, WHOLE GENOME SHOTGUN SEQUENCE"/>
    <property type="match status" value="1"/>
</dbReference>
<evidence type="ECO:0000259" key="2">
    <source>
        <dbReference type="Pfam" id="PF24800"/>
    </source>
</evidence>
<keyword evidence="1" id="KW-1133">Transmembrane helix</keyword>
<dbReference type="InterPro" id="IPR056119">
    <property type="entry name" value="DUF7702"/>
</dbReference>
<dbReference type="EMBL" id="SPUK01000010">
    <property type="protein sequence ID" value="TQV94133.1"/>
    <property type="molecule type" value="Genomic_DNA"/>
</dbReference>